<dbReference type="RefSeq" id="XP_068369351.1">
    <property type="nucleotide sequence ID" value="XM_068497216.1"/>
</dbReference>
<feature type="signal peptide" evidence="1">
    <location>
        <begin position="1"/>
        <end position="18"/>
    </location>
</feature>
<evidence type="ECO:0000256" key="1">
    <source>
        <dbReference type="SAM" id="SignalP"/>
    </source>
</evidence>
<dbReference type="GeneID" id="94831920"/>
<evidence type="ECO:0000313" key="2">
    <source>
        <dbReference type="EMBL" id="OHT16215.1"/>
    </source>
</evidence>
<dbReference type="VEuPathDB" id="TrichDB:TRFO_13380"/>
<keyword evidence="1" id="KW-0732">Signal</keyword>
<name>A0A1J4KYA0_9EUKA</name>
<feature type="chain" id="PRO_5012339723" evidence="1">
    <location>
        <begin position="19"/>
        <end position="651"/>
    </location>
</feature>
<evidence type="ECO:0000313" key="3">
    <source>
        <dbReference type="Proteomes" id="UP000179807"/>
    </source>
</evidence>
<keyword evidence="3" id="KW-1185">Reference proteome</keyword>
<dbReference type="Proteomes" id="UP000179807">
    <property type="component" value="Unassembled WGS sequence"/>
</dbReference>
<organism evidence="2 3">
    <name type="scientific">Tritrichomonas foetus</name>
    <dbReference type="NCBI Taxonomy" id="1144522"/>
    <lineage>
        <taxon>Eukaryota</taxon>
        <taxon>Metamonada</taxon>
        <taxon>Parabasalia</taxon>
        <taxon>Tritrichomonadida</taxon>
        <taxon>Tritrichomonadidae</taxon>
        <taxon>Tritrichomonas</taxon>
    </lineage>
</organism>
<dbReference type="EMBL" id="MLAK01000134">
    <property type="protein sequence ID" value="OHT16215.1"/>
    <property type="molecule type" value="Genomic_DNA"/>
</dbReference>
<proteinExistence type="predicted"/>
<dbReference type="AlphaFoldDB" id="A0A1J4KYA0"/>
<accession>A0A1J4KYA0</accession>
<protein>
    <submittedName>
        <fullName evidence="2">Uncharacterized protein</fullName>
    </submittedName>
</protein>
<sequence length="651" mass="74826">MIFVSFLILERVFHQCSSSDIPTRIKANDPEIDYIIKCPTEEHILLENDPNVKTIEVNSHTNSLHFKCSSEIISSKIIIKGSTHIYFENDCALNNLVIHGTPILEKYQDANVIVNSVTLFDSSYHFPFQANHSNYQEKNKSQKAIQTIRICLTDIWDSCDENNFDYINYKFSTSRDKGAHMKIYTNFHEANETLIFFPKKNFYLSSLYVESMTDDAFKLHISNMPPVNRSATFSNISVYFNDCETVGNLTLINSTIDGYQDYIINCHNLSSFNSTFNKKVLVYNKNKQTSYIVGQDMDEQITIATYRNSFYNISSCTLFDSLMGSCYLGDDVNISGNDTYFFGNVTSKELRSINVKYNGQSIISYDNVTIIEGEMDDVSFLSLSPTVDLGDNFKFVIKDQEKCEIRGSNHHINVHFETDYNLNLLTLNNITITPDVDELSVANIRLTNANISGNIIFTIPKNYRIFTIKDVHDYGILRNYSLNISYDQEYLKEIEINNCILNIQSNCSCNKITLIVEARVYGESTHAKVFEISFSMLDELEKYVLADSYVIRLKNDIEITGSSSSFRYITEGKEFNVPHDTDHINFTINPNNNPIHFKNISTFDDNITKIYQNLPKFDSENSNITLIFNGFMQYFECQQIQNLSIQALYSH</sequence>
<comment type="caution">
    <text evidence="2">The sequence shown here is derived from an EMBL/GenBank/DDBJ whole genome shotgun (WGS) entry which is preliminary data.</text>
</comment>
<gene>
    <name evidence="2" type="ORF">TRFO_13380</name>
</gene>
<reference evidence="2" key="1">
    <citation type="submission" date="2016-10" db="EMBL/GenBank/DDBJ databases">
        <authorList>
            <person name="Benchimol M."/>
            <person name="Almeida L.G."/>
            <person name="Vasconcelos A.T."/>
            <person name="Perreira-Neves A."/>
            <person name="Rosa I.A."/>
            <person name="Tasca T."/>
            <person name="Bogo M.R."/>
            <person name="de Souza W."/>
        </authorList>
    </citation>
    <scope>NUCLEOTIDE SEQUENCE [LARGE SCALE GENOMIC DNA]</scope>
    <source>
        <strain evidence="2">K</strain>
    </source>
</reference>